<evidence type="ECO:0000256" key="1">
    <source>
        <dbReference type="SAM" id="Phobius"/>
    </source>
</evidence>
<keyword evidence="1" id="KW-0812">Transmembrane</keyword>
<dbReference type="AlphaFoldDB" id="A0A1I4DYE4"/>
<accession>A0A1I4DYE4</accession>
<protein>
    <submittedName>
        <fullName evidence="2">Uncharacterized protein</fullName>
    </submittedName>
</protein>
<feature type="transmembrane region" description="Helical" evidence="1">
    <location>
        <begin position="104"/>
        <end position="125"/>
    </location>
</feature>
<keyword evidence="3" id="KW-1185">Reference proteome</keyword>
<dbReference type="OrthoDB" id="269771at2"/>
<keyword evidence="1" id="KW-1133">Transmembrane helix</keyword>
<dbReference type="RefSeq" id="WP_090186995.1">
    <property type="nucleotide sequence ID" value="NZ_FOTF01000005.1"/>
</dbReference>
<proteinExistence type="predicted"/>
<gene>
    <name evidence="2" type="ORF">SAMN04488004_105147</name>
</gene>
<dbReference type="Proteomes" id="UP000199550">
    <property type="component" value="Unassembled WGS sequence"/>
</dbReference>
<keyword evidence="1" id="KW-0472">Membrane</keyword>
<reference evidence="2 3" key="1">
    <citation type="submission" date="2016-10" db="EMBL/GenBank/DDBJ databases">
        <authorList>
            <person name="de Groot N.N."/>
        </authorList>
    </citation>
    <scope>NUCLEOTIDE SEQUENCE [LARGE SCALE GENOMIC DNA]</scope>
    <source>
        <strain evidence="2 3">DSM 16199</strain>
    </source>
</reference>
<sequence>MRLFLIICVLVACSLIVSTLWVGWEITLTSESGMVELAGLIVFALGAVLSLWRMPKGTWRRWWPIPTVFVLFCLRELDVHDAFFTPGLLQTKIFTSAAPLWQKGVSAAAMGGILLTLVLLVMRGTRPLIHALRNGQGWAWAIMGGVCFAVASVLVDGADRQLAAIGVTLPYADAPIWTAVEEILELCFALSLIFAICKWGRNDAGLRAA</sequence>
<dbReference type="EMBL" id="FOTF01000005">
    <property type="protein sequence ID" value="SFK98013.1"/>
    <property type="molecule type" value="Genomic_DNA"/>
</dbReference>
<dbReference type="STRING" id="195913.SAMN04488004_105147"/>
<feature type="transmembrane region" description="Helical" evidence="1">
    <location>
        <begin position="34"/>
        <end position="52"/>
    </location>
</feature>
<evidence type="ECO:0000313" key="2">
    <source>
        <dbReference type="EMBL" id="SFK98013.1"/>
    </source>
</evidence>
<evidence type="ECO:0000313" key="3">
    <source>
        <dbReference type="Proteomes" id="UP000199550"/>
    </source>
</evidence>
<feature type="transmembrane region" description="Helical" evidence="1">
    <location>
        <begin position="137"/>
        <end position="155"/>
    </location>
</feature>
<name>A0A1I4DYE4_9RHOB</name>
<organism evidence="2 3">
    <name type="scientific">Loktanella salsilacus</name>
    <dbReference type="NCBI Taxonomy" id="195913"/>
    <lineage>
        <taxon>Bacteria</taxon>
        <taxon>Pseudomonadati</taxon>
        <taxon>Pseudomonadota</taxon>
        <taxon>Alphaproteobacteria</taxon>
        <taxon>Rhodobacterales</taxon>
        <taxon>Roseobacteraceae</taxon>
        <taxon>Loktanella</taxon>
    </lineage>
</organism>